<dbReference type="Proteomes" id="UP001497623">
    <property type="component" value="Unassembled WGS sequence"/>
</dbReference>
<keyword evidence="2" id="KW-1185">Reference proteome</keyword>
<accession>A0AAV2QU16</accession>
<feature type="non-terminal residue" evidence="1">
    <location>
        <position position="1"/>
    </location>
</feature>
<name>A0AAV2QU16_MEGNR</name>
<dbReference type="AlphaFoldDB" id="A0AAV2QU16"/>
<sequence length="123" mass="14253">DLIFFLIRSSRTPHKNISSIKKKRGTSRTLMGIGHLNEEGLEACHKLIRRFRATWTLQSSDNANIKDLIKKLWLVSDPYFYSFRRTIKCSKCGSTGHQRNCPFVVNISKQSESDVMVEEMFLN</sequence>
<dbReference type="EMBL" id="CAXKWB010010351">
    <property type="protein sequence ID" value="CAL4097673.1"/>
    <property type="molecule type" value="Genomic_DNA"/>
</dbReference>
<organism evidence="1 2">
    <name type="scientific">Meganyctiphanes norvegica</name>
    <name type="common">Northern krill</name>
    <name type="synonym">Thysanopoda norvegica</name>
    <dbReference type="NCBI Taxonomy" id="48144"/>
    <lineage>
        <taxon>Eukaryota</taxon>
        <taxon>Metazoa</taxon>
        <taxon>Ecdysozoa</taxon>
        <taxon>Arthropoda</taxon>
        <taxon>Crustacea</taxon>
        <taxon>Multicrustacea</taxon>
        <taxon>Malacostraca</taxon>
        <taxon>Eumalacostraca</taxon>
        <taxon>Eucarida</taxon>
        <taxon>Euphausiacea</taxon>
        <taxon>Euphausiidae</taxon>
        <taxon>Meganyctiphanes</taxon>
    </lineage>
</organism>
<evidence type="ECO:0000313" key="1">
    <source>
        <dbReference type="EMBL" id="CAL4097673.1"/>
    </source>
</evidence>
<gene>
    <name evidence="1" type="ORF">MNOR_LOCUS16049</name>
</gene>
<protein>
    <recommendedName>
        <fullName evidence="3">CCHC-type domain-containing protein</fullName>
    </recommendedName>
</protein>
<comment type="caution">
    <text evidence="1">The sequence shown here is derived from an EMBL/GenBank/DDBJ whole genome shotgun (WGS) entry which is preliminary data.</text>
</comment>
<reference evidence="1 2" key="1">
    <citation type="submission" date="2024-05" db="EMBL/GenBank/DDBJ databases">
        <authorList>
            <person name="Wallberg A."/>
        </authorList>
    </citation>
    <scope>NUCLEOTIDE SEQUENCE [LARGE SCALE GENOMIC DNA]</scope>
</reference>
<evidence type="ECO:0000313" key="2">
    <source>
        <dbReference type="Proteomes" id="UP001497623"/>
    </source>
</evidence>
<proteinExistence type="predicted"/>
<evidence type="ECO:0008006" key="3">
    <source>
        <dbReference type="Google" id="ProtNLM"/>
    </source>
</evidence>